<sequence length="131" mass="14266">MEHLTTRIAMRLVTGDEHGQDLHVDWSYRTDDPHAITLDFDSYQADAVWTLSRDLLIAGLHAPAGEGDVHIALFDETRVLIALGGSDGIALLAASAEVVTRFLAGTTRLVPPGLEHTRIDWDQGLKDLLAA</sequence>
<keyword evidence="6" id="KW-0131">Cell cycle</keyword>
<evidence type="ECO:0000256" key="5">
    <source>
        <dbReference type="ARBA" id="ARBA00023210"/>
    </source>
</evidence>
<comment type="subcellular location">
    <subcellularLocation>
        <location evidence="1">Cell septum</location>
    </subcellularLocation>
</comment>
<keyword evidence="3" id="KW-0132">Cell division</keyword>
<evidence type="ECO:0000256" key="1">
    <source>
        <dbReference type="ARBA" id="ARBA00004431"/>
    </source>
</evidence>
<name>A0ABW1EVQ4_9ACTN</name>
<dbReference type="EMBL" id="JBHSOD010000008">
    <property type="protein sequence ID" value="MFC5885143.1"/>
    <property type="molecule type" value="Genomic_DNA"/>
</dbReference>
<evidence type="ECO:0000313" key="8">
    <source>
        <dbReference type="Proteomes" id="UP001596067"/>
    </source>
</evidence>
<evidence type="ECO:0000256" key="6">
    <source>
        <dbReference type="ARBA" id="ARBA00023306"/>
    </source>
</evidence>
<evidence type="ECO:0000256" key="2">
    <source>
        <dbReference type="ARBA" id="ARBA00009323"/>
    </source>
</evidence>
<protein>
    <submittedName>
        <fullName evidence="7">SsgA family sporulation/cell division regulator</fullName>
    </submittedName>
</protein>
<dbReference type="InterPro" id="IPR006776">
    <property type="entry name" value="SsgB"/>
</dbReference>
<proteinExistence type="inferred from homology"/>
<accession>A0ABW1EVQ4</accession>
<evidence type="ECO:0000256" key="3">
    <source>
        <dbReference type="ARBA" id="ARBA00022618"/>
    </source>
</evidence>
<gene>
    <name evidence="7" type="ORF">ACFP0N_09190</name>
</gene>
<keyword evidence="8" id="KW-1185">Reference proteome</keyword>
<keyword evidence="5" id="KW-0717">Septation</keyword>
<comment type="caution">
    <text evidence="7">The sequence shown here is derived from an EMBL/GenBank/DDBJ whole genome shotgun (WGS) entry which is preliminary data.</text>
</comment>
<keyword evidence="4" id="KW-0749">Sporulation</keyword>
<dbReference type="Pfam" id="PF04686">
    <property type="entry name" value="SsgA"/>
    <property type="match status" value="1"/>
</dbReference>
<evidence type="ECO:0000313" key="7">
    <source>
        <dbReference type="EMBL" id="MFC5885143.1"/>
    </source>
</evidence>
<organism evidence="7 8">
    <name type="scientific">Kitasatospora aburaviensis</name>
    <dbReference type="NCBI Taxonomy" id="67265"/>
    <lineage>
        <taxon>Bacteria</taxon>
        <taxon>Bacillati</taxon>
        <taxon>Actinomycetota</taxon>
        <taxon>Actinomycetes</taxon>
        <taxon>Kitasatosporales</taxon>
        <taxon>Streptomycetaceae</taxon>
        <taxon>Kitasatospora</taxon>
    </lineage>
</organism>
<comment type="similarity">
    <text evidence="2">Belongs to the SsgA family.</text>
</comment>
<dbReference type="Gene3D" id="2.30.31.20">
    <property type="entry name" value="Sporulation-specific cell division protein SsgB"/>
    <property type="match status" value="1"/>
</dbReference>
<dbReference type="RefSeq" id="WP_313762091.1">
    <property type="nucleotide sequence ID" value="NZ_BAAAVH010000084.1"/>
</dbReference>
<evidence type="ECO:0000256" key="4">
    <source>
        <dbReference type="ARBA" id="ARBA00022969"/>
    </source>
</evidence>
<dbReference type="InterPro" id="IPR038658">
    <property type="entry name" value="SsgB_sf"/>
</dbReference>
<dbReference type="Proteomes" id="UP001596067">
    <property type="component" value="Unassembled WGS sequence"/>
</dbReference>
<reference evidence="8" key="1">
    <citation type="journal article" date="2019" name="Int. J. Syst. Evol. Microbiol.">
        <title>The Global Catalogue of Microorganisms (GCM) 10K type strain sequencing project: providing services to taxonomists for standard genome sequencing and annotation.</title>
        <authorList>
            <consortium name="The Broad Institute Genomics Platform"/>
            <consortium name="The Broad Institute Genome Sequencing Center for Infectious Disease"/>
            <person name="Wu L."/>
            <person name="Ma J."/>
        </authorList>
    </citation>
    <scope>NUCLEOTIDE SEQUENCE [LARGE SCALE GENOMIC DNA]</scope>
    <source>
        <strain evidence="8">CGMCC 4.1469</strain>
    </source>
</reference>